<dbReference type="GO" id="GO:0005829">
    <property type="term" value="C:cytosol"/>
    <property type="evidence" value="ECO:0007669"/>
    <property type="project" value="UniProtKB-SubCell"/>
</dbReference>
<dbReference type="InterPro" id="IPR042360">
    <property type="entry name" value="AIMP2"/>
</dbReference>
<reference evidence="7 8" key="1">
    <citation type="journal article" date="2018" name="Sci. Rep.">
        <title>Comparative analysis of the Pocillopora damicornis genome highlights role of immune system in coral evolution.</title>
        <authorList>
            <person name="Cunning R."/>
            <person name="Bay R.A."/>
            <person name="Gillette P."/>
            <person name="Baker A.C."/>
            <person name="Traylor-Knowles N."/>
        </authorList>
    </citation>
    <scope>NUCLEOTIDE SEQUENCE [LARGE SCALE GENOMIC DNA]</scope>
    <source>
        <strain evidence="7">RSMAS</strain>
        <tissue evidence="7">Whole animal</tissue>
    </source>
</reference>
<dbReference type="STRING" id="46731.A0A3M6ULZ2"/>
<evidence type="ECO:0000259" key="6">
    <source>
        <dbReference type="Pfam" id="PF18569"/>
    </source>
</evidence>
<evidence type="ECO:0000313" key="7">
    <source>
        <dbReference type="EMBL" id="RMX54676.1"/>
    </source>
</evidence>
<dbReference type="Gene3D" id="1.20.1050.130">
    <property type="match status" value="1"/>
</dbReference>
<evidence type="ECO:0000313" key="8">
    <source>
        <dbReference type="Proteomes" id="UP000275408"/>
    </source>
</evidence>
<dbReference type="AlphaFoldDB" id="A0A3M6ULZ2"/>
<dbReference type="Proteomes" id="UP000275408">
    <property type="component" value="Unassembled WGS sequence"/>
</dbReference>
<accession>A0A3M6ULZ2</accession>
<name>A0A3M6ULZ2_POCDA</name>
<protein>
    <recommendedName>
        <fullName evidence="6">AIMP2 thioredoxin-like domain-containing protein</fullName>
    </recommendedName>
</protein>
<organism evidence="7 8">
    <name type="scientific">Pocillopora damicornis</name>
    <name type="common">Cauliflower coral</name>
    <name type="synonym">Millepora damicornis</name>
    <dbReference type="NCBI Taxonomy" id="46731"/>
    <lineage>
        <taxon>Eukaryota</taxon>
        <taxon>Metazoa</taxon>
        <taxon>Cnidaria</taxon>
        <taxon>Anthozoa</taxon>
        <taxon>Hexacorallia</taxon>
        <taxon>Scleractinia</taxon>
        <taxon>Astrocoeniina</taxon>
        <taxon>Pocilloporidae</taxon>
        <taxon>Pocillopora</taxon>
    </lineage>
</organism>
<evidence type="ECO:0000256" key="1">
    <source>
        <dbReference type="ARBA" id="ARBA00004123"/>
    </source>
</evidence>
<dbReference type="OMA" id="LCQHYRV"/>
<dbReference type="EMBL" id="RCHS01001219">
    <property type="protein sequence ID" value="RMX54676.1"/>
    <property type="molecule type" value="Genomic_DNA"/>
</dbReference>
<evidence type="ECO:0000256" key="3">
    <source>
        <dbReference type="ARBA" id="ARBA00022490"/>
    </source>
</evidence>
<dbReference type="PANTHER" id="PTHR13438:SF2">
    <property type="entry name" value="AMINOACYL TRNA SYNTHASE COMPLEX-INTERACTING MULTIFUNCTIONAL PROTEIN 2"/>
    <property type="match status" value="1"/>
</dbReference>
<evidence type="ECO:0000256" key="5">
    <source>
        <dbReference type="ARBA" id="ARBA00023242"/>
    </source>
</evidence>
<dbReference type="SUPFAM" id="SSF47616">
    <property type="entry name" value="GST C-terminal domain-like"/>
    <property type="match status" value="1"/>
</dbReference>
<keyword evidence="3" id="KW-0963">Cytoplasm</keyword>
<keyword evidence="8" id="KW-1185">Reference proteome</keyword>
<feature type="domain" description="AIMP2 thioredoxin-like" evidence="6">
    <location>
        <begin position="97"/>
        <end position="186"/>
    </location>
</feature>
<dbReference type="GO" id="GO:0006412">
    <property type="term" value="P:translation"/>
    <property type="evidence" value="ECO:0007669"/>
    <property type="project" value="UniProtKB-KW"/>
</dbReference>
<dbReference type="Pfam" id="PF18569">
    <property type="entry name" value="Thioredoxin_16"/>
    <property type="match status" value="1"/>
</dbReference>
<comment type="caution">
    <text evidence="7">The sequence shown here is derived from an EMBL/GenBank/DDBJ whole genome shotgun (WGS) entry which is preliminary data.</text>
</comment>
<evidence type="ECO:0000256" key="2">
    <source>
        <dbReference type="ARBA" id="ARBA00004514"/>
    </source>
</evidence>
<proteinExistence type="predicted"/>
<dbReference type="InterPro" id="IPR036282">
    <property type="entry name" value="Glutathione-S-Trfase_C_sf"/>
</dbReference>
<dbReference type="GO" id="GO:0017101">
    <property type="term" value="C:aminoacyl-tRNA synthetase multienzyme complex"/>
    <property type="evidence" value="ECO:0007669"/>
    <property type="project" value="InterPro"/>
</dbReference>
<dbReference type="OrthoDB" id="2309723at2759"/>
<dbReference type="GO" id="GO:0005634">
    <property type="term" value="C:nucleus"/>
    <property type="evidence" value="ECO:0007669"/>
    <property type="project" value="UniProtKB-SubCell"/>
</dbReference>
<gene>
    <name evidence="7" type="ORF">pdam_00009347</name>
</gene>
<sequence length="290" mass="31868">MAAAGSVISMYHHPTYYEDTAVPLPNCMYGLPSYYPTSSKLEDRKAQLPSSSLQSLERKQEDILRELNGLKTSVQEVAKLLGVSLPRPKGKVSPTTCDFVMSASPSDPPLIISTLQHIMKQRGLAHTTAMFSHSSVKQPIPDAVRMQFQNFSKCSKGVGRAPIILTIVWKEVGDLPSLVVSPSGHNPLTGEITIARFLCRTFLPDLYGNLTPEESACVDNWIDKSLASSKERTAALKSPELKLAKQWILGGKMTLADIVLACSIVKQNGADHVHDDVRKWMMRIPGLLTK</sequence>
<keyword evidence="5" id="KW-0539">Nucleus</keyword>
<keyword evidence="4" id="KW-0648">Protein biosynthesis</keyword>
<dbReference type="PANTHER" id="PTHR13438">
    <property type="entry name" value="AMINOACYL TRNA SYNTHASE COMPLEX-INTERACTING MULTIFUNCTIONAL PROTEIN"/>
    <property type="match status" value="1"/>
</dbReference>
<evidence type="ECO:0000256" key="4">
    <source>
        <dbReference type="ARBA" id="ARBA00022917"/>
    </source>
</evidence>
<comment type="subcellular location">
    <subcellularLocation>
        <location evidence="2">Cytoplasm</location>
        <location evidence="2">Cytosol</location>
    </subcellularLocation>
    <subcellularLocation>
        <location evidence="1">Nucleus</location>
    </subcellularLocation>
</comment>
<dbReference type="InterPro" id="IPR041503">
    <property type="entry name" value="AIMP2_thioredoxin"/>
</dbReference>